<sequence>MFNHSGLSLCPTPGHETEQPGGGGSPDSNSAPGGGLFKPHLRPGIPLPLPRQRWEPPPSRSSPRMVPLPPPQIHLCHPPPGLSAGGAGITISPPLKRDPPPLFSHSCLCNHIAQAEWPLLHSVPPPGSPLPPGGVSASLSGPPEPHNLFCIKQILKNI</sequence>
<dbReference type="Proteomes" id="UP000297703">
    <property type="component" value="Unassembled WGS sequence"/>
</dbReference>
<accession>A0A4D9DM54</accession>
<proteinExistence type="predicted"/>
<dbReference type="AlphaFoldDB" id="A0A4D9DM54"/>
<name>A0A4D9DM54_9SAUR</name>
<dbReference type="EMBL" id="QXTE01000838">
    <property type="protein sequence ID" value="TFJ96053.1"/>
    <property type="molecule type" value="Genomic_DNA"/>
</dbReference>
<evidence type="ECO:0000313" key="3">
    <source>
        <dbReference type="Proteomes" id="UP000297703"/>
    </source>
</evidence>
<reference evidence="2 3" key="2">
    <citation type="submission" date="2019-04" db="EMBL/GenBank/DDBJ databases">
        <title>The genome sequence of big-headed turtle.</title>
        <authorList>
            <person name="Gong S."/>
        </authorList>
    </citation>
    <scope>NUCLEOTIDE SEQUENCE [LARGE SCALE GENOMIC DNA]</scope>
    <source>
        <strain evidence="2">DO16091913</strain>
        <tissue evidence="2">Muscle</tissue>
    </source>
</reference>
<keyword evidence="3" id="KW-1185">Reference proteome</keyword>
<evidence type="ECO:0000313" key="2">
    <source>
        <dbReference type="EMBL" id="TFJ96053.1"/>
    </source>
</evidence>
<evidence type="ECO:0000256" key="1">
    <source>
        <dbReference type="SAM" id="MobiDB-lite"/>
    </source>
</evidence>
<organism evidence="2 3">
    <name type="scientific">Platysternon megacephalum</name>
    <name type="common">big-headed turtle</name>
    <dbReference type="NCBI Taxonomy" id="55544"/>
    <lineage>
        <taxon>Eukaryota</taxon>
        <taxon>Metazoa</taxon>
        <taxon>Chordata</taxon>
        <taxon>Craniata</taxon>
        <taxon>Vertebrata</taxon>
        <taxon>Euteleostomi</taxon>
        <taxon>Archelosauria</taxon>
        <taxon>Testudinata</taxon>
        <taxon>Testudines</taxon>
        <taxon>Cryptodira</taxon>
        <taxon>Durocryptodira</taxon>
        <taxon>Testudinoidea</taxon>
        <taxon>Platysternidae</taxon>
        <taxon>Platysternon</taxon>
    </lineage>
</organism>
<protein>
    <submittedName>
        <fullName evidence="2">Maltodextrin phosphorylase</fullName>
    </submittedName>
</protein>
<feature type="compositionally biased region" description="Pro residues" evidence="1">
    <location>
        <begin position="45"/>
        <end position="81"/>
    </location>
</feature>
<feature type="region of interest" description="Disordered" evidence="1">
    <location>
        <begin position="1"/>
        <end position="95"/>
    </location>
</feature>
<gene>
    <name evidence="2" type="ORF">DR999_PMT22197</name>
</gene>
<comment type="caution">
    <text evidence="2">The sequence shown here is derived from an EMBL/GenBank/DDBJ whole genome shotgun (WGS) entry which is preliminary data.</text>
</comment>
<reference evidence="2 3" key="1">
    <citation type="submission" date="2019-04" db="EMBL/GenBank/DDBJ databases">
        <title>Draft genome of the big-headed turtle Platysternon megacephalum.</title>
        <authorList>
            <person name="Gong S."/>
        </authorList>
    </citation>
    <scope>NUCLEOTIDE SEQUENCE [LARGE SCALE GENOMIC DNA]</scope>
    <source>
        <strain evidence="2">DO16091913</strain>
        <tissue evidence="2">Muscle</tissue>
    </source>
</reference>